<feature type="region of interest" description="Disordered" evidence="1">
    <location>
        <begin position="48"/>
        <end position="67"/>
    </location>
</feature>
<sequence length="67" mass="6523">MPAFSNAEPVALPVLFALTGAAAGEREALVGILDTAPHVVAALRGRPSDGGAGVGAAAPCTTEPRSV</sequence>
<proteinExistence type="predicted"/>
<organism evidence="2 3">
    <name type="scientific">Streptomyces silvisoli</name>
    <dbReference type="NCBI Taxonomy" id="3034235"/>
    <lineage>
        <taxon>Bacteria</taxon>
        <taxon>Bacillati</taxon>
        <taxon>Actinomycetota</taxon>
        <taxon>Actinomycetes</taxon>
        <taxon>Kitasatosporales</taxon>
        <taxon>Streptomycetaceae</taxon>
        <taxon>Streptomyces</taxon>
    </lineage>
</organism>
<gene>
    <name evidence="2" type="ORF">P3G67_34060</name>
</gene>
<dbReference type="Proteomes" id="UP001216579">
    <property type="component" value="Unassembled WGS sequence"/>
</dbReference>
<name>A0ABT5ZX16_9ACTN</name>
<dbReference type="RefSeq" id="WP_276096960.1">
    <property type="nucleotide sequence ID" value="NZ_JARJBC010000037.1"/>
</dbReference>
<reference evidence="2 3" key="1">
    <citation type="submission" date="2023-03" db="EMBL/GenBank/DDBJ databases">
        <title>Draft genome sequence of Streptomyces sp. RB6PN23 isolated from peat swamp forest in Thailand.</title>
        <authorList>
            <person name="Klaysubun C."/>
            <person name="Duangmal K."/>
        </authorList>
    </citation>
    <scope>NUCLEOTIDE SEQUENCE [LARGE SCALE GENOMIC DNA]</scope>
    <source>
        <strain evidence="2 3">RB6PN23</strain>
    </source>
</reference>
<keyword evidence="3" id="KW-1185">Reference proteome</keyword>
<evidence type="ECO:0000313" key="3">
    <source>
        <dbReference type="Proteomes" id="UP001216579"/>
    </source>
</evidence>
<accession>A0ABT5ZX16</accession>
<protein>
    <submittedName>
        <fullName evidence="2">Uncharacterized protein</fullName>
    </submittedName>
</protein>
<dbReference type="EMBL" id="JARJBC010000037">
    <property type="protein sequence ID" value="MDF3294145.1"/>
    <property type="molecule type" value="Genomic_DNA"/>
</dbReference>
<evidence type="ECO:0000313" key="2">
    <source>
        <dbReference type="EMBL" id="MDF3294145.1"/>
    </source>
</evidence>
<evidence type="ECO:0000256" key="1">
    <source>
        <dbReference type="SAM" id="MobiDB-lite"/>
    </source>
</evidence>
<comment type="caution">
    <text evidence="2">The sequence shown here is derived from an EMBL/GenBank/DDBJ whole genome shotgun (WGS) entry which is preliminary data.</text>
</comment>